<dbReference type="HAMAP" id="MF_01201">
    <property type="entry name" value="Ala_racemase"/>
    <property type="match status" value="1"/>
</dbReference>
<keyword evidence="4" id="KW-0547">Nucleotide-binding</keyword>
<dbReference type="CDD" id="cd00430">
    <property type="entry name" value="PLPDE_III_AR"/>
    <property type="match status" value="1"/>
</dbReference>
<dbReference type="NCBIfam" id="TIGR00492">
    <property type="entry name" value="alr"/>
    <property type="match status" value="1"/>
</dbReference>
<comment type="catalytic activity">
    <reaction evidence="1 8">
        <text>L-alanine = D-alanine</text>
        <dbReference type="Rhea" id="RHEA:20249"/>
        <dbReference type="ChEBI" id="CHEBI:57416"/>
        <dbReference type="ChEBI" id="CHEBI:57972"/>
        <dbReference type="EC" id="5.1.1.1"/>
    </reaction>
</comment>
<dbReference type="GO" id="GO:0008784">
    <property type="term" value="F:alanine racemase activity"/>
    <property type="evidence" value="ECO:0007669"/>
    <property type="project" value="UniProtKB-UniRule"/>
</dbReference>
<dbReference type="GO" id="GO:0030632">
    <property type="term" value="P:D-alanine biosynthetic process"/>
    <property type="evidence" value="ECO:0007669"/>
    <property type="project" value="UniProtKB-UniRule"/>
</dbReference>
<dbReference type="SUPFAM" id="SSF63418">
    <property type="entry name" value="MurE/MurF N-terminal domain"/>
    <property type="match status" value="1"/>
</dbReference>
<dbReference type="FunFam" id="3.20.20.10:FF:000002">
    <property type="entry name" value="Alanine racemase"/>
    <property type="match status" value="1"/>
</dbReference>
<accession>A0A9D2AXS7</accession>
<dbReference type="InterPro" id="IPR035911">
    <property type="entry name" value="MurE/MurF_N"/>
</dbReference>
<dbReference type="Gene3D" id="3.90.190.20">
    <property type="entry name" value="Mur ligase, C-terminal domain"/>
    <property type="match status" value="1"/>
</dbReference>
<dbReference type="Proteomes" id="UP000824156">
    <property type="component" value="Unassembled WGS sequence"/>
</dbReference>
<dbReference type="InterPro" id="IPR001608">
    <property type="entry name" value="Ala_racemase_N"/>
</dbReference>
<dbReference type="EC" id="5.1.1.1" evidence="8"/>
<dbReference type="PRINTS" id="PR00992">
    <property type="entry name" value="ALARACEMASE"/>
</dbReference>
<gene>
    <name evidence="12" type="ORF">H9853_02365</name>
</gene>
<feature type="binding site" evidence="8 10">
    <location>
        <position position="756"/>
    </location>
    <ligand>
        <name>substrate</name>
    </ligand>
</feature>
<evidence type="ECO:0000256" key="7">
    <source>
        <dbReference type="ARBA" id="ARBA00023235"/>
    </source>
</evidence>
<evidence type="ECO:0000256" key="2">
    <source>
        <dbReference type="ARBA" id="ARBA00001933"/>
    </source>
</evidence>
<dbReference type="SUPFAM" id="SSF51419">
    <property type="entry name" value="PLP-binding barrel"/>
    <property type="match status" value="1"/>
</dbReference>
<dbReference type="InterPro" id="IPR009006">
    <property type="entry name" value="Ala_racemase/Decarboxylase_C"/>
</dbReference>
<feature type="modified residue" description="N6-(pyridoxal phosphate)lysine" evidence="8 9">
    <location>
        <position position="482"/>
    </location>
</feature>
<evidence type="ECO:0000256" key="8">
    <source>
        <dbReference type="HAMAP-Rule" id="MF_01201"/>
    </source>
</evidence>
<comment type="pathway">
    <text evidence="8">Amino-acid biosynthesis; D-alanine biosynthesis; D-alanine from L-alanine: step 1/1.</text>
</comment>
<dbReference type="Gene3D" id="2.40.37.10">
    <property type="entry name" value="Lyase, Ornithine Decarboxylase, Chain A, domain 1"/>
    <property type="match status" value="1"/>
</dbReference>
<dbReference type="GO" id="GO:0005524">
    <property type="term" value="F:ATP binding"/>
    <property type="evidence" value="ECO:0007669"/>
    <property type="project" value="UniProtKB-KW"/>
</dbReference>
<evidence type="ECO:0000256" key="4">
    <source>
        <dbReference type="ARBA" id="ARBA00022741"/>
    </source>
</evidence>
<protein>
    <recommendedName>
        <fullName evidence="8">Alanine racemase</fullName>
        <ecNumber evidence="8">5.1.1.1</ecNumber>
    </recommendedName>
</protein>
<feature type="domain" description="Alanine racemase C-terminal" evidence="11">
    <location>
        <begin position="686"/>
        <end position="807"/>
    </location>
</feature>
<keyword evidence="3 12" id="KW-0436">Ligase</keyword>
<dbReference type="SUPFAM" id="SSF53623">
    <property type="entry name" value="MurD-like peptide ligases, catalytic domain"/>
    <property type="match status" value="1"/>
</dbReference>
<dbReference type="EMBL" id="DXEZ01000068">
    <property type="protein sequence ID" value="HIX53845.1"/>
    <property type="molecule type" value="Genomic_DNA"/>
</dbReference>
<organism evidence="12 13">
    <name type="scientific">Candidatus Sphingobacterium stercoripullorum</name>
    <dbReference type="NCBI Taxonomy" id="2838759"/>
    <lineage>
        <taxon>Bacteria</taxon>
        <taxon>Pseudomonadati</taxon>
        <taxon>Bacteroidota</taxon>
        <taxon>Sphingobacteriia</taxon>
        <taxon>Sphingobacteriales</taxon>
        <taxon>Sphingobacteriaceae</taxon>
        <taxon>Sphingobacterium</taxon>
    </lineage>
</organism>
<keyword evidence="5" id="KW-0067">ATP-binding</keyword>
<dbReference type="NCBIfam" id="NF008897">
    <property type="entry name" value="PRK11930.1"/>
    <property type="match status" value="1"/>
</dbReference>
<dbReference type="Gene3D" id="3.40.1390.10">
    <property type="entry name" value="MurE/MurF, N-terminal domain"/>
    <property type="match status" value="1"/>
</dbReference>
<comment type="similarity">
    <text evidence="8">Belongs to the alanine racemase family.</text>
</comment>
<comment type="function">
    <text evidence="8">Catalyzes the interconversion of L-alanine and D-alanine. May also act on other amino acids.</text>
</comment>
<sequence>MFTVEEIKEILQPESIAISDEQALIDNITFDSRSIVQGVNTLFFALKGNRDGHEFIDEAYNKGARSFVVSRDIKATDMKGVNLYKVQDTLAAMQKLAAHRRSKYQGKVIGITGSNGKTVVKEWLNYLLSKCYSVYQSPKSYNSQIGVALSVLEIDPEAKLAVLEAGISLFGEMDQLETMIRPHIGVFTSIGTQHSEGFESLQEKVNEKLLLFKQSEVIIYPSEELNIRELTAIPCFSWGWSAQDNIRILSPTFPDQLQSELAFRFQGQEYSITLKQSDRAYFFNFMTCIATLFYLGVDVKAVDDALLNLDRLDMRMQVKKGVNSCTLIDDSYSNDLGSLKIALNLLFQQNQHSKKTVILSKIAGAGGDDQNRQLEKLLLKYDLHRLILVGWQANTLLVELNFPVVYYENTEKLTKDLDSLGFINEAILIKGRREFAFERIVALLAEKSHTTSLEVNLNHLVYNYQQYSGILGRNVKIMAMVKALSYGAGSFEIASALQFAGVDYLGVAYVDEGVALRKAGIEVPIMVMNVESSAFSMLVHYNLEPEIYSFDILDSLYMYLRENFPTHTLPIHLKVDTGMHRLGFLPQEVPLLCESLAQMRSFRAISVFSHLAASDEPNYKEATLGQIKQFEQIAGYIEKQFGQSLIKHIANTSAIENYPQSHFDMVRLGIGLYGVNKRSNLKLQHVGVLKTAVTQIKVLDPQQRVGYGFKGEVHEKSKIATVRIGYADGYDRRFGHGKFYMLLNGKKAYTIGSICMDMCMLDVTGIDVKVGDEVLVFENWQHAAEAIGTIPYELLVNISSRLKRVYYFE</sequence>
<dbReference type="InterPro" id="IPR011079">
    <property type="entry name" value="Ala_racemase_C"/>
</dbReference>
<keyword evidence="7 8" id="KW-0413">Isomerase</keyword>
<keyword evidence="6 8" id="KW-0663">Pyridoxal phosphate</keyword>
<reference evidence="12" key="2">
    <citation type="submission" date="2021-04" db="EMBL/GenBank/DDBJ databases">
        <authorList>
            <person name="Gilroy R."/>
        </authorList>
    </citation>
    <scope>NUCLEOTIDE SEQUENCE</scope>
    <source>
        <strain evidence="12">1719</strain>
    </source>
</reference>
<dbReference type="InterPro" id="IPR051046">
    <property type="entry name" value="MurCDEF_CellWall_CoF430Synth"/>
</dbReference>
<dbReference type="Pfam" id="PF00842">
    <property type="entry name" value="Ala_racemase_C"/>
    <property type="match status" value="1"/>
</dbReference>
<feature type="active site" description="Proton acceptor; specific for L-alanine" evidence="8">
    <location>
        <position position="707"/>
    </location>
</feature>
<dbReference type="AlphaFoldDB" id="A0A9D2AXS7"/>
<comment type="cofactor">
    <cofactor evidence="2 8 9">
        <name>pyridoxal 5'-phosphate</name>
        <dbReference type="ChEBI" id="CHEBI:597326"/>
    </cofactor>
</comment>
<evidence type="ECO:0000313" key="12">
    <source>
        <dbReference type="EMBL" id="HIX53845.1"/>
    </source>
</evidence>
<proteinExistence type="inferred from homology"/>
<dbReference type="Gene3D" id="3.40.1190.10">
    <property type="entry name" value="Mur-like, catalytic domain"/>
    <property type="match status" value="1"/>
</dbReference>
<evidence type="ECO:0000256" key="6">
    <source>
        <dbReference type="ARBA" id="ARBA00022898"/>
    </source>
</evidence>
<dbReference type="PANTHER" id="PTHR43024">
    <property type="entry name" value="UDP-N-ACETYLMURAMOYL-TRIPEPTIDE--D-ALANYL-D-ALANINE LIGASE"/>
    <property type="match status" value="1"/>
</dbReference>
<evidence type="ECO:0000256" key="3">
    <source>
        <dbReference type="ARBA" id="ARBA00022598"/>
    </source>
</evidence>
<evidence type="ECO:0000259" key="11">
    <source>
        <dbReference type="SMART" id="SM01005"/>
    </source>
</evidence>
<evidence type="ECO:0000256" key="5">
    <source>
        <dbReference type="ARBA" id="ARBA00022840"/>
    </source>
</evidence>
<dbReference type="Gene3D" id="3.20.20.10">
    <property type="entry name" value="Alanine racemase"/>
    <property type="match status" value="1"/>
</dbReference>
<dbReference type="GO" id="GO:0030170">
    <property type="term" value="F:pyridoxal phosphate binding"/>
    <property type="evidence" value="ECO:0007669"/>
    <property type="project" value="UniProtKB-UniRule"/>
</dbReference>
<evidence type="ECO:0000313" key="13">
    <source>
        <dbReference type="Proteomes" id="UP000824156"/>
    </source>
</evidence>
<comment type="caution">
    <text evidence="12">The sequence shown here is derived from an EMBL/GenBank/DDBJ whole genome shotgun (WGS) entry which is preliminary data.</text>
</comment>
<dbReference type="SUPFAM" id="SSF50621">
    <property type="entry name" value="Alanine racemase C-terminal domain-like"/>
    <property type="match status" value="1"/>
</dbReference>
<dbReference type="InterPro" id="IPR013221">
    <property type="entry name" value="Mur_ligase_cen"/>
</dbReference>
<dbReference type="Pfam" id="PF08245">
    <property type="entry name" value="Mur_ligase_M"/>
    <property type="match status" value="1"/>
</dbReference>
<evidence type="ECO:0000256" key="1">
    <source>
        <dbReference type="ARBA" id="ARBA00000316"/>
    </source>
</evidence>
<dbReference type="Pfam" id="PF01168">
    <property type="entry name" value="Ala_racemase_N"/>
    <property type="match status" value="1"/>
</dbReference>
<dbReference type="PANTHER" id="PTHR43024:SF1">
    <property type="entry name" value="UDP-N-ACETYLMURAMOYL-TRIPEPTIDE--D-ALANYL-D-ALANINE LIGASE"/>
    <property type="match status" value="1"/>
</dbReference>
<dbReference type="InterPro" id="IPR029066">
    <property type="entry name" value="PLP-binding_barrel"/>
</dbReference>
<dbReference type="GO" id="GO:0016881">
    <property type="term" value="F:acid-amino acid ligase activity"/>
    <property type="evidence" value="ECO:0007669"/>
    <property type="project" value="InterPro"/>
</dbReference>
<dbReference type="SUPFAM" id="SSF53244">
    <property type="entry name" value="MurD-like peptide ligases, peptide-binding domain"/>
    <property type="match status" value="1"/>
</dbReference>
<dbReference type="SMART" id="SM01005">
    <property type="entry name" value="Ala_racemase_C"/>
    <property type="match status" value="1"/>
</dbReference>
<evidence type="ECO:0000256" key="9">
    <source>
        <dbReference type="PIRSR" id="PIRSR600821-50"/>
    </source>
</evidence>
<dbReference type="InterPro" id="IPR000821">
    <property type="entry name" value="Ala_racemase"/>
</dbReference>
<dbReference type="InterPro" id="IPR036615">
    <property type="entry name" value="Mur_ligase_C_dom_sf"/>
</dbReference>
<evidence type="ECO:0000256" key="10">
    <source>
        <dbReference type="PIRSR" id="PIRSR600821-52"/>
    </source>
</evidence>
<dbReference type="InterPro" id="IPR036565">
    <property type="entry name" value="Mur-like_cat_sf"/>
</dbReference>
<reference evidence="12" key="1">
    <citation type="journal article" date="2021" name="PeerJ">
        <title>Extensive microbial diversity within the chicken gut microbiome revealed by metagenomics and culture.</title>
        <authorList>
            <person name="Gilroy R."/>
            <person name="Ravi A."/>
            <person name="Getino M."/>
            <person name="Pursley I."/>
            <person name="Horton D.L."/>
            <person name="Alikhan N.F."/>
            <person name="Baker D."/>
            <person name="Gharbi K."/>
            <person name="Hall N."/>
            <person name="Watson M."/>
            <person name="Adriaenssens E.M."/>
            <person name="Foster-Nyarko E."/>
            <person name="Jarju S."/>
            <person name="Secka A."/>
            <person name="Antonio M."/>
            <person name="Oren A."/>
            <person name="Chaudhuri R.R."/>
            <person name="La Ragione R."/>
            <person name="Hildebrand F."/>
            <person name="Pallen M.J."/>
        </authorList>
    </citation>
    <scope>NUCLEOTIDE SEQUENCE</scope>
    <source>
        <strain evidence="12">1719</strain>
    </source>
</reference>
<feature type="active site" description="Proton acceptor; specific for D-alanine" evidence="8">
    <location>
        <position position="482"/>
    </location>
</feature>
<name>A0A9D2AXS7_9SPHI</name>
<feature type="binding site" evidence="8 10">
    <location>
        <position position="581"/>
    </location>
    <ligand>
        <name>substrate</name>
    </ligand>
</feature>